<evidence type="ECO:0000313" key="3">
    <source>
        <dbReference type="EMBL" id="KAF9612316.1"/>
    </source>
</evidence>
<comment type="caution">
    <text evidence="3">The sequence shown here is derived from an EMBL/GenBank/DDBJ whole genome shotgun (WGS) entry which is preliminary data.</text>
</comment>
<sequence length="166" mass="18430">MTFFSFVLTCVYARPDINGGISKDGQTSEDTLLAFTRGVKLMICCCYNMDATTTNYSKDWYEESFKEVSTYLKKVGYNPDEIPFVPISGFEVDNMIERSTNLDCSKGPSLLEAFYLISEPKRPTDKPLHLPLQDVYKIGSIGTVPVGRVETGLIKPGIVITFGTIG</sequence>
<dbReference type="AlphaFoldDB" id="A0A835I6U9"/>
<dbReference type="GO" id="GO:0005525">
    <property type="term" value="F:GTP binding"/>
    <property type="evidence" value="ECO:0007669"/>
    <property type="project" value="UniProtKB-KW"/>
</dbReference>
<keyword evidence="1" id="KW-0547">Nucleotide-binding</keyword>
<dbReference type="PANTHER" id="PTHR23115">
    <property type="entry name" value="TRANSLATION FACTOR"/>
    <property type="match status" value="1"/>
</dbReference>
<name>A0A835I6U9_9MAGN</name>
<evidence type="ECO:0000256" key="2">
    <source>
        <dbReference type="ARBA" id="ARBA00023134"/>
    </source>
</evidence>
<dbReference type="Gene3D" id="2.40.30.10">
    <property type="entry name" value="Translation factors"/>
    <property type="match status" value="1"/>
</dbReference>
<evidence type="ECO:0008006" key="5">
    <source>
        <dbReference type="Google" id="ProtNLM"/>
    </source>
</evidence>
<dbReference type="Gene3D" id="3.40.50.300">
    <property type="entry name" value="P-loop containing nucleotide triphosphate hydrolases"/>
    <property type="match status" value="1"/>
</dbReference>
<evidence type="ECO:0000313" key="4">
    <source>
        <dbReference type="Proteomes" id="UP000631114"/>
    </source>
</evidence>
<proteinExistence type="predicted"/>
<gene>
    <name evidence="3" type="ORF">IFM89_038919</name>
</gene>
<dbReference type="SUPFAM" id="SSF52540">
    <property type="entry name" value="P-loop containing nucleoside triphosphate hydrolases"/>
    <property type="match status" value="1"/>
</dbReference>
<organism evidence="3 4">
    <name type="scientific">Coptis chinensis</name>
    <dbReference type="NCBI Taxonomy" id="261450"/>
    <lineage>
        <taxon>Eukaryota</taxon>
        <taxon>Viridiplantae</taxon>
        <taxon>Streptophyta</taxon>
        <taxon>Embryophyta</taxon>
        <taxon>Tracheophyta</taxon>
        <taxon>Spermatophyta</taxon>
        <taxon>Magnoliopsida</taxon>
        <taxon>Ranunculales</taxon>
        <taxon>Ranunculaceae</taxon>
        <taxon>Coptidoideae</taxon>
        <taxon>Coptis</taxon>
    </lineage>
</organism>
<dbReference type="Proteomes" id="UP000631114">
    <property type="component" value="Unassembled WGS sequence"/>
</dbReference>
<keyword evidence="2" id="KW-0342">GTP-binding</keyword>
<dbReference type="EMBL" id="JADFTS010000004">
    <property type="protein sequence ID" value="KAF9612316.1"/>
    <property type="molecule type" value="Genomic_DNA"/>
</dbReference>
<reference evidence="3 4" key="1">
    <citation type="submission" date="2020-10" db="EMBL/GenBank/DDBJ databases">
        <title>The Coptis chinensis genome and diversification of protoberbering-type alkaloids.</title>
        <authorList>
            <person name="Wang B."/>
            <person name="Shu S."/>
            <person name="Song C."/>
            <person name="Liu Y."/>
        </authorList>
    </citation>
    <scope>NUCLEOTIDE SEQUENCE [LARGE SCALE GENOMIC DNA]</scope>
    <source>
        <strain evidence="3">HL-2020</strain>
        <tissue evidence="3">Leaf</tissue>
    </source>
</reference>
<accession>A0A835I6U9</accession>
<evidence type="ECO:0000256" key="1">
    <source>
        <dbReference type="ARBA" id="ARBA00022741"/>
    </source>
</evidence>
<keyword evidence="4" id="KW-1185">Reference proteome</keyword>
<dbReference type="OrthoDB" id="1880847at2759"/>
<dbReference type="InterPro" id="IPR027417">
    <property type="entry name" value="P-loop_NTPase"/>
</dbReference>
<protein>
    <recommendedName>
        <fullName evidence="5">Elongation factor 1-alpha</fullName>
    </recommendedName>
</protein>
<dbReference type="InterPro" id="IPR050100">
    <property type="entry name" value="TRAFAC_GTPase_members"/>
</dbReference>